<feature type="region of interest" description="Disordered" evidence="1">
    <location>
        <begin position="550"/>
        <end position="575"/>
    </location>
</feature>
<evidence type="ECO:0000313" key="2">
    <source>
        <dbReference type="Proteomes" id="UP000694941"/>
    </source>
</evidence>
<proteinExistence type="predicted"/>
<gene>
    <name evidence="3" type="primary">LOC111087781</name>
</gene>
<feature type="region of interest" description="Disordered" evidence="1">
    <location>
        <begin position="159"/>
        <end position="184"/>
    </location>
</feature>
<evidence type="ECO:0000256" key="1">
    <source>
        <dbReference type="SAM" id="MobiDB-lite"/>
    </source>
</evidence>
<sequence>MVSSGQTSDLLNKIQTWSSPNCSLNLSSNHTDYIQCKHIQPSNTFQESDQLVCDSGTSCSEANNQVNESSLINPTIKNNAVNAVQVIQLGQDRLPEVSQTNNDQETIETKSMKTLLKPEIQVYDFPHAMTTNQYLAKPQISEQADIIRRNSRIKSRVNETCVSQNGDVSSSQANQSYPSEDVEISTGTANVRRKVASTRSDEILYYSEGQQITPPSGQSTFPQSTRKTPTCYWAWRYWTEKGYSVPPQTATACSCNSCYRIPSFRSCFQNRRYHPYPHRFYWSSGTPQGKIPEAFLPGEINPEGTKVINTMENGANRINPVQCRRNSSFVNRDTPNTSYSFPYSTENNYDTYWYMYSPIAQGSVPSECTSYKDERPEGYKYHTFQQSEQEGVPINQVNPQDNISTPQQYPAVSESLYTQLTNVYYSGTDMDYQTNNATWQASQGIDAIVQGKIITDFGNPDGANAEYNTYSRRNITDGRDEGESNFSTLPTISEANHVLENKVEYSGQVSNDVNGADSTALHTHTYSRMIGSNETQQPMDLSLDVAPETLAGSQSSQNSLVIDVESHSPVTRADQ</sequence>
<protein>
    <submittedName>
        <fullName evidence="3">Uncharacterized protein LOC111087781</fullName>
    </submittedName>
</protein>
<evidence type="ECO:0000313" key="3">
    <source>
        <dbReference type="RefSeq" id="XP_022251360.1"/>
    </source>
</evidence>
<dbReference type="RefSeq" id="XP_022251360.1">
    <property type="nucleotide sequence ID" value="XM_022395652.1"/>
</dbReference>
<organism evidence="2 3">
    <name type="scientific">Limulus polyphemus</name>
    <name type="common">Atlantic horseshoe crab</name>
    <dbReference type="NCBI Taxonomy" id="6850"/>
    <lineage>
        <taxon>Eukaryota</taxon>
        <taxon>Metazoa</taxon>
        <taxon>Ecdysozoa</taxon>
        <taxon>Arthropoda</taxon>
        <taxon>Chelicerata</taxon>
        <taxon>Merostomata</taxon>
        <taxon>Xiphosura</taxon>
        <taxon>Limulidae</taxon>
        <taxon>Limulus</taxon>
    </lineage>
</organism>
<reference evidence="3" key="1">
    <citation type="submission" date="2025-08" db="UniProtKB">
        <authorList>
            <consortium name="RefSeq"/>
        </authorList>
    </citation>
    <scope>IDENTIFICATION</scope>
    <source>
        <tissue evidence="3">Muscle</tissue>
    </source>
</reference>
<dbReference type="GeneID" id="111087781"/>
<keyword evidence="2" id="KW-1185">Reference proteome</keyword>
<dbReference type="Proteomes" id="UP000694941">
    <property type="component" value="Unplaced"/>
</dbReference>
<name>A0ABM1T654_LIMPO</name>
<accession>A0ABM1T654</accession>
<feature type="compositionally biased region" description="Polar residues" evidence="1">
    <location>
        <begin position="551"/>
        <end position="560"/>
    </location>
</feature>
<feature type="compositionally biased region" description="Polar residues" evidence="1">
    <location>
        <begin position="159"/>
        <end position="178"/>
    </location>
</feature>